<gene>
    <name evidence="1" type="ORF">POCTA_138.1.T1980013</name>
</gene>
<evidence type="ECO:0000313" key="2">
    <source>
        <dbReference type="Proteomes" id="UP000683925"/>
    </source>
</evidence>
<keyword evidence="2" id="KW-1185">Reference proteome</keyword>
<accession>A0A8S1YR87</accession>
<organism evidence="1 2">
    <name type="scientific">Paramecium octaurelia</name>
    <dbReference type="NCBI Taxonomy" id="43137"/>
    <lineage>
        <taxon>Eukaryota</taxon>
        <taxon>Sar</taxon>
        <taxon>Alveolata</taxon>
        <taxon>Ciliophora</taxon>
        <taxon>Intramacronucleata</taxon>
        <taxon>Oligohymenophorea</taxon>
        <taxon>Peniculida</taxon>
        <taxon>Parameciidae</taxon>
        <taxon>Paramecium</taxon>
    </lineage>
</organism>
<reference evidence="1" key="1">
    <citation type="submission" date="2021-01" db="EMBL/GenBank/DDBJ databases">
        <authorList>
            <consortium name="Genoscope - CEA"/>
            <person name="William W."/>
        </authorList>
    </citation>
    <scope>NUCLEOTIDE SEQUENCE</scope>
</reference>
<sequence length="120" mass="14150">MLTQELPIGRIGQVVKPYKYLRMNVRDMRNSRDRYAIESLNREQIVFLQFKTLRLQIVANVFWSECTILQSTLKPLLGKKDEYQRKVQLYKPRLQQGLPQGTEVFGIGWVSVTSIYHEDC</sequence>
<evidence type="ECO:0000313" key="1">
    <source>
        <dbReference type="EMBL" id="CAD8215002.1"/>
    </source>
</evidence>
<comment type="caution">
    <text evidence="1">The sequence shown here is derived from an EMBL/GenBank/DDBJ whole genome shotgun (WGS) entry which is preliminary data.</text>
</comment>
<name>A0A8S1YR87_PAROT</name>
<proteinExistence type="predicted"/>
<protein>
    <submittedName>
        <fullName evidence="1">Uncharacterized protein</fullName>
    </submittedName>
</protein>
<dbReference type="EMBL" id="CAJJDP010000202">
    <property type="protein sequence ID" value="CAD8215002.1"/>
    <property type="molecule type" value="Genomic_DNA"/>
</dbReference>
<dbReference type="AlphaFoldDB" id="A0A8S1YR87"/>
<dbReference type="Proteomes" id="UP000683925">
    <property type="component" value="Unassembled WGS sequence"/>
</dbReference>